<evidence type="ECO:0000313" key="1">
    <source>
        <dbReference type="EMBL" id="KAF3582953.1"/>
    </source>
</evidence>
<name>A0ABQ7DY05_BRACR</name>
<organism evidence="1 2">
    <name type="scientific">Brassica cretica</name>
    <name type="common">Mustard</name>
    <dbReference type="NCBI Taxonomy" id="69181"/>
    <lineage>
        <taxon>Eukaryota</taxon>
        <taxon>Viridiplantae</taxon>
        <taxon>Streptophyta</taxon>
        <taxon>Embryophyta</taxon>
        <taxon>Tracheophyta</taxon>
        <taxon>Spermatophyta</taxon>
        <taxon>Magnoliopsida</taxon>
        <taxon>eudicotyledons</taxon>
        <taxon>Gunneridae</taxon>
        <taxon>Pentapetalae</taxon>
        <taxon>rosids</taxon>
        <taxon>malvids</taxon>
        <taxon>Brassicales</taxon>
        <taxon>Brassicaceae</taxon>
        <taxon>Brassiceae</taxon>
        <taxon>Brassica</taxon>
    </lineage>
</organism>
<protein>
    <submittedName>
        <fullName evidence="1">Uncharacterized protein</fullName>
    </submittedName>
</protein>
<reference evidence="1 2" key="1">
    <citation type="journal article" date="2020" name="BMC Genomics">
        <title>Intraspecific diversification of the crop wild relative Brassica cretica Lam. using demographic model selection.</title>
        <authorList>
            <person name="Kioukis A."/>
            <person name="Michalopoulou V.A."/>
            <person name="Briers L."/>
            <person name="Pirintsos S."/>
            <person name="Studholme D.J."/>
            <person name="Pavlidis P."/>
            <person name="Sarris P.F."/>
        </authorList>
    </citation>
    <scope>NUCLEOTIDE SEQUENCE [LARGE SCALE GENOMIC DNA]</scope>
    <source>
        <strain evidence="2">cv. PFS-1207/04</strain>
    </source>
</reference>
<gene>
    <name evidence="1" type="ORF">DY000_02034198</name>
</gene>
<evidence type="ECO:0000313" key="2">
    <source>
        <dbReference type="Proteomes" id="UP000266723"/>
    </source>
</evidence>
<dbReference type="Proteomes" id="UP000266723">
    <property type="component" value="Unassembled WGS sequence"/>
</dbReference>
<sequence length="220" mass="23947">MFLTHDYPRSPVQYSGKAGWNWREVRESFLSFLLSLLRLTPPRRNHSVSAPVTGVVSLPVGHHPSLPRVQPLPFSRFVYPLPPCFIFYVLHRVAAGSDDLNRSLRASSASAEGWRSRGLAGGFAGAASVAAFAVRASSLPPPSSLASSFGCYIRTPLTCWCDDLPFLLPMSSARCSFVVYAASSVAWAVMEPAVPPTLDRKLCFRVSSIATGLNFVSQSR</sequence>
<accession>A0ABQ7DY05</accession>
<comment type="caution">
    <text evidence="1">The sequence shown here is derived from an EMBL/GenBank/DDBJ whole genome shotgun (WGS) entry which is preliminary data.</text>
</comment>
<proteinExistence type="predicted"/>
<keyword evidence="2" id="KW-1185">Reference proteome</keyword>
<dbReference type="EMBL" id="QGKV02000649">
    <property type="protein sequence ID" value="KAF3582953.1"/>
    <property type="molecule type" value="Genomic_DNA"/>
</dbReference>